<keyword evidence="1" id="KW-0813">Transport</keyword>
<dbReference type="EMBL" id="MVHF01000018">
    <property type="protein sequence ID" value="ORA33920.1"/>
    <property type="molecule type" value="Genomic_DNA"/>
</dbReference>
<dbReference type="Pfam" id="PF01152">
    <property type="entry name" value="Bac_globin"/>
    <property type="match status" value="1"/>
</dbReference>
<keyword evidence="4 5" id="KW-0408">Iron</keyword>
<organism evidence="6 7">
    <name type="scientific">Mycobacterium aquaticum</name>
    <dbReference type="NCBI Taxonomy" id="1927124"/>
    <lineage>
        <taxon>Bacteria</taxon>
        <taxon>Bacillati</taxon>
        <taxon>Actinomycetota</taxon>
        <taxon>Actinomycetes</taxon>
        <taxon>Mycobacteriales</taxon>
        <taxon>Mycobacteriaceae</taxon>
        <taxon>Mycobacterium</taxon>
    </lineage>
</organism>
<dbReference type="CDD" id="cd00454">
    <property type="entry name" value="TrHb1_N"/>
    <property type="match status" value="1"/>
</dbReference>
<evidence type="ECO:0000256" key="4">
    <source>
        <dbReference type="ARBA" id="ARBA00023004"/>
    </source>
</evidence>
<feature type="binding site" description="distal binding residue" evidence="5">
    <location>
        <position position="78"/>
    </location>
    <ligand>
        <name>heme</name>
        <dbReference type="ChEBI" id="CHEBI:30413"/>
    </ligand>
    <ligandPart>
        <name>Fe</name>
        <dbReference type="ChEBI" id="CHEBI:18248"/>
    </ligandPart>
</feature>
<comment type="caution">
    <text evidence="6">The sequence shown here is derived from an EMBL/GenBank/DDBJ whole genome shotgun (WGS) entry which is preliminary data.</text>
</comment>
<accession>A0A1X0AV50</accession>
<evidence type="ECO:0000313" key="6">
    <source>
        <dbReference type="EMBL" id="ORA33920.1"/>
    </source>
</evidence>
<dbReference type="InterPro" id="IPR009050">
    <property type="entry name" value="Globin-like_sf"/>
</dbReference>
<name>A0A1X0AV50_9MYCO</name>
<evidence type="ECO:0000313" key="7">
    <source>
        <dbReference type="Proteomes" id="UP000192448"/>
    </source>
</evidence>
<keyword evidence="3 5" id="KW-0479">Metal-binding</keyword>
<dbReference type="AlphaFoldDB" id="A0A1X0AV50"/>
<dbReference type="InterPro" id="IPR012292">
    <property type="entry name" value="Globin/Proto"/>
</dbReference>
<dbReference type="InterPro" id="IPR001486">
    <property type="entry name" value="Hemoglobin_trunc"/>
</dbReference>
<evidence type="ECO:0000256" key="1">
    <source>
        <dbReference type="ARBA" id="ARBA00022448"/>
    </source>
</evidence>
<dbReference type="Proteomes" id="UP000192448">
    <property type="component" value="Unassembled WGS sequence"/>
</dbReference>
<dbReference type="GO" id="GO:0020037">
    <property type="term" value="F:heme binding"/>
    <property type="evidence" value="ECO:0007669"/>
    <property type="project" value="InterPro"/>
</dbReference>
<evidence type="ECO:0000256" key="5">
    <source>
        <dbReference type="PIRSR" id="PIRSR601486-1"/>
    </source>
</evidence>
<keyword evidence="7" id="KW-1185">Reference proteome</keyword>
<protein>
    <submittedName>
        <fullName evidence="6">Group 1 truncated hemoglobin</fullName>
    </submittedName>
</protein>
<dbReference type="GO" id="GO:0046872">
    <property type="term" value="F:metal ion binding"/>
    <property type="evidence" value="ECO:0007669"/>
    <property type="project" value="UniProtKB-KW"/>
</dbReference>
<sequence length="127" mass="14231">MVTEATTSLYRRLGGYDVIAAVIDDMFAALRADPAFARFASGRSLDSHMRARQLLVDQMCELSGGPCYYIGRDMRTAHDGLAISEAEWHANMNYADAALMKNGVAELERAEFLALFERYRNEIVETD</sequence>
<evidence type="ECO:0000256" key="3">
    <source>
        <dbReference type="ARBA" id="ARBA00022723"/>
    </source>
</evidence>
<reference evidence="6 7" key="1">
    <citation type="submission" date="2017-02" db="EMBL/GenBank/DDBJ databases">
        <title>The new phylogeny of genus Mycobacterium.</title>
        <authorList>
            <person name="Tortoli E."/>
            <person name="Trovato A."/>
            <person name="Cirillo D.M."/>
        </authorList>
    </citation>
    <scope>NUCLEOTIDE SEQUENCE [LARGE SCALE GENOMIC DNA]</scope>
    <source>
        <strain evidence="6 7">RW6</strain>
    </source>
</reference>
<gene>
    <name evidence="6" type="ORF">BST13_18295</name>
</gene>
<keyword evidence="2 5" id="KW-0349">Heme</keyword>
<dbReference type="Gene3D" id="1.10.490.10">
    <property type="entry name" value="Globins"/>
    <property type="match status" value="1"/>
</dbReference>
<dbReference type="SUPFAM" id="SSF46458">
    <property type="entry name" value="Globin-like"/>
    <property type="match status" value="1"/>
</dbReference>
<proteinExistence type="predicted"/>
<dbReference type="GO" id="GO:0019825">
    <property type="term" value="F:oxygen binding"/>
    <property type="evidence" value="ECO:0007669"/>
    <property type="project" value="InterPro"/>
</dbReference>
<dbReference type="STRING" id="1927124.BST13_18295"/>
<evidence type="ECO:0000256" key="2">
    <source>
        <dbReference type="ARBA" id="ARBA00022617"/>
    </source>
</evidence>